<gene>
    <name evidence="6" type="ordered locus">swp_3544</name>
</gene>
<reference evidence="6 7" key="1">
    <citation type="journal article" date="2008" name="PLoS ONE">
        <title>Environmental adaptation: genomic analysis of the piezotolerant and psychrotolerant deep-sea iron reducing bacterium Shewanella piezotolerans WP3.</title>
        <authorList>
            <person name="Wang F."/>
            <person name="Wang J."/>
            <person name="Jian H."/>
            <person name="Zhang B."/>
            <person name="Li S."/>
            <person name="Wang F."/>
            <person name="Zeng X."/>
            <person name="Gao L."/>
            <person name="Bartlett D.H."/>
            <person name="Yu J."/>
            <person name="Hu S."/>
            <person name="Xiao X."/>
        </authorList>
    </citation>
    <scope>NUCLEOTIDE SEQUENCE [LARGE SCALE GENOMIC DNA]</scope>
    <source>
        <strain evidence="7">WP3 / JCM 13877</strain>
    </source>
</reference>
<dbReference type="AlphaFoldDB" id="B8CQA6"/>
<dbReference type="PRINTS" id="PR00039">
    <property type="entry name" value="HTHLYSR"/>
</dbReference>
<evidence type="ECO:0000259" key="5">
    <source>
        <dbReference type="PROSITE" id="PS50931"/>
    </source>
</evidence>
<feature type="domain" description="HTH lysR-type" evidence="5">
    <location>
        <begin position="7"/>
        <end position="64"/>
    </location>
</feature>
<dbReference type="Gene3D" id="1.10.10.10">
    <property type="entry name" value="Winged helix-like DNA-binding domain superfamily/Winged helix DNA-binding domain"/>
    <property type="match status" value="1"/>
</dbReference>
<dbReference type="HOGENOM" id="CLU_039613_39_0_6"/>
<dbReference type="eggNOG" id="COG0583">
    <property type="taxonomic scope" value="Bacteria"/>
</dbReference>
<keyword evidence="7" id="KW-1185">Reference proteome</keyword>
<dbReference type="InterPro" id="IPR005119">
    <property type="entry name" value="LysR_subst-bd"/>
</dbReference>
<dbReference type="SUPFAM" id="SSF46785">
    <property type="entry name" value="Winged helix' DNA-binding domain"/>
    <property type="match status" value="1"/>
</dbReference>
<name>B8CQA6_SHEPW</name>
<dbReference type="EMBL" id="CP000472">
    <property type="protein sequence ID" value="ACJ30236.1"/>
    <property type="molecule type" value="Genomic_DNA"/>
</dbReference>
<keyword evidence="2" id="KW-0805">Transcription regulation</keyword>
<dbReference type="RefSeq" id="WP_020913583.1">
    <property type="nucleotide sequence ID" value="NC_011566.1"/>
</dbReference>
<accession>B8CQA6</accession>
<dbReference type="InterPro" id="IPR036388">
    <property type="entry name" value="WH-like_DNA-bd_sf"/>
</dbReference>
<dbReference type="SUPFAM" id="SSF53850">
    <property type="entry name" value="Periplasmic binding protein-like II"/>
    <property type="match status" value="1"/>
</dbReference>
<dbReference type="OrthoDB" id="8839911at2"/>
<dbReference type="CDD" id="cd08466">
    <property type="entry name" value="PBP2_LeuO"/>
    <property type="match status" value="1"/>
</dbReference>
<dbReference type="Proteomes" id="UP000000753">
    <property type="component" value="Chromosome"/>
</dbReference>
<sequence length="304" mass="34702">MPQTNQFDLNLFPVFLAVYRCGSFSRAAEQLDLTQSSVSNAINRLKKQLGDELFIRVGRGVEATSAGHNLYQQLDSHFNAIDDVVTAMDQFDPKLHSRQFQVYANEVIMQLLQSPIDKLTAGLAVDIVFKEPPSNEELLQSDLQFERVDLAIDVMSQIPSSLDAGLLMCDKLVCVVRKDHPRIQGQLSSEAYFYEKHVVFKMRRSNLAITELYSETVLPQRKTYSEQSSLLSMLATTSKTDAISVASSRYLKEYAQLFNLVQYPLPFETRPIEYHLIWSKKLQRNSANAWLRKQITQLVQTLEL</sequence>
<keyword evidence="3" id="KW-0238">DNA-binding</keyword>
<comment type="similarity">
    <text evidence="1">Belongs to the LysR transcriptional regulatory family.</text>
</comment>
<dbReference type="GO" id="GO:0003700">
    <property type="term" value="F:DNA-binding transcription factor activity"/>
    <property type="evidence" value="ECO:0007669"/>
    <property type="project" value="InterPro"/>
</dbReference>
<dbReference type="KEGG" id="swp:swp_3544"/>
<evidence type="ECO:0000313" key="6">
    <source>
        <dbReference type="EMBL" id="ACJ30236.1"/>
    </source>
</evidence>
<organism evidence="6 7">
    <name type="scientific">Shewanella piezotolerans (strain WP3 / JCM 13877)</name>
    <dbReference type="NCBI Taxonomy" id="225849"/>
    <lineage>
        <taxon>Bacteria</taxon>
        <taxon>Pseudomonadati</taxon>
        <taxon>Pseudomonadota</taxon>
        <taxon>Gammaproteobacteria</taxon>
        <taxon>Alteromonadales</taxon>
        <taxon>Shewanellaceae</taxon>
        <taxon>Shewanella</taxon>
    </lineage>
</organism>
<dbReference type="PROSITE" id="PS50931">
    <property type="entry name" value="HTH_LYSR"/>
    <property type="match status" value="1"/>
</dbReference>
<dbReference type="InterPro" id="IPR050389">
    <property type="entry name" value="LysR-type_TF"/>
</dbReference>
<dbReference type="InterPro" id="IPR000847">
    <property type="entry name" value="LysR_HTH_N"/>
</dbReference>
<protein>
    <submittedName>
        <fullName evidence="6">Regulatory protein, LysR</fullName>
    </submittedName>
</protein>
<dbReference type="Gene3D" id="3.40.190.10">
    <property type="entry name" value="Periplasmic binding protein-like II"/>
    <property type="match status" value="2"/>
</dbReference>
<dbReference type="FunFam" id="1.10.10.10:FF:000001">
    <property type="entry name" value="LysR family transcriptional regulator"/>
    <property type="match status" value="1"/>
</dbReference>
<evidence type="ECO:0000313" key="7">
    <source>
        <dbReference type="Proteomes" id="UP000000753"/>
    </source>
</evidence>
<dbReference type="InterPro" id="IPR036390">
    <property type="entry name" value="WH_DNA-bd_sf"/>
</dbReference>
<dbReference type="GO" id="GO:0003677">
    <property type="term" value="F:DNA binding"/>
    <property type="evidence" value="ECO:0007669"/>
    <property type="project" value="UniProtKB-KW"/>
</dbReference>
<evidence type="ECO:0000256" key="2">
    <source>
        <dbReference type="ARBA" id="ARBA00023015"/>
    </source>
</evidence>
<dbReference type="Pfam" id="PF03466">
    <property type="entry name" value="LysR_substrate"/>
    <property type="match status" value="1"/>
</dbReference>
<dbReference type="STRING" id="225849.swp_3544"/>
<evidence type="ECO:0000256" key="3">
    <source>
        <dbReference type="ARBA" id="ARBA00023125"/>
    </source>
</evidence>
<dbReference type="Pfam" id="PF00126">
    <property type="entry name" value="HTH_1"/>
    <property type="match status" value="1"/>
</dbReference>
<dbReference type="PANTHER" id="PTHR30118">
    <property type="entry name" value="HTH-TYPE TRANSCRIPTIONAL REGULATOR LEUO-RELATED"/>
    <property type="match status" value="1"/>
</dbReference>
<evidence type="ECO:0000256" key="1">
    <source>
        <dbReference type="ARBA" id="ARBA00009437"/>
    </source>
</evidence>
<dbReference type="PANTHER" id="PTHR30118:SF6">
    <property type="entry name" value="HTH-TYPE TRANSCRIPTIONAL REGULATOR LEUO"/>
    <property type="match status" value="1"/>
</dbReference>
<evidence type="ECO:0000256" key="4">
    <source>
        <dbReference type="ARBA" id="ARBA00023163"/>
    </source>
</evidence>
<keyword evidence="4" id="KW-0804">Transcription</keyword>
<proteinExistence type="inferred from homology"/>